<reference evidence="1 2" key="1">
    <citation type="submission" date="2019-12" db="EMBL/GenBank/DDBJ databases">
        <authorList>
            <person name="Alioto T."/>
            <person name="Alioto T."/>
            <person name="Gomez Garrido J."/>
        </authorList>
    </citation>
    <scope>NUCLEOTIDE SEQUENCE [LARGE SCALE GENOMIC DNA]</scope>
</reference>
<proteinExistence type="predicted"/>
<accession>A0A8S0PYW3</accession>
<dbReference type="Proteomes" id="UP000594638">
    <property type="component" value="Unassembled WGS sequence"/>
</dbReference>
<dbReference type="EMBL" id="CACTIH010000289">
    <property type="protein sequence ID" value="CAA2958852.1"/>
    <property type="molecule type" value="Genomic_DNA"/>
</dbReference>
<evidence type="ECO:0000313" key="1">
    <source>
        <dbReference type="EMBL" id="CAA2958852.1"/>
    </source>
</evidence>
<keyword evidence="2" id="KW-1185">Reference proteome</keyword>
<gene>
    <name evidence="1" type="ORF">OLEA9_A099865</name>
</gene>
<protein>
    <submittedName>
        <fullName evidence="1">Uncharacterized protein</fullName>
    </submittedName>
</protein>
<sequence>MHKLKQLCSTCSTTLYEAVFVAIFSKDFWPPPLVAVPEIAITPGCTEDKKIQHGPTRYARGGGGYGQNNWVIRCPFGAMVARGRLLKNP</sequence>
<dbReference type="Gramene" id="OE9A099865T1">
    <property type="protein sequence ID" value="OE9A099865C1"/>
    <property type="gene ID" value="OE9A099865"/>
</dbReference>
<organism evidence="1 2">
    <name type="scientific">Olea europaea subsp. europaea</name>
    <dbReference type="NCBI Taxonomy" id="158383"/>
    <lineage>
        <taxon>Eukaryota</taxon>
        <taxon>Viridiplantae</taxon>
        <taxon>Streptophyta</taxon>
        <taxon>Embryophyta</taxon>
        <taxon>Tracheophyta</taxon>
        <taxon>Spermatophyta</taxon>
        <taxon>Magnoliopsida</taxon>
        <taxon>eudicotyledons</taxon>
        <taxon>Gunneridae</taxon>
        <taxon>Pentapetalae</taxon>
        <taxon>asterids</taxon>
        <taxon>lamiids</taxon>
        <taxon>Lamiales</taxon>
        <taxon>Oleaceae</taxon>
        <taxon>Oleeae</taxon>
        <taxon>Olea</taxon>
    </lineage>
</organism>
<name>A0A8S0PYW3_OLEEU</name>
<comment type="caution">
    <text evidence="1">The sequence shown here is derived from an EMBL/GenBank/DDBJ whole genome shotgun (WGS) entry which is preliminary data.</text>
</comment>
<evidence type="ECO:0000313" key="2">
    <source>
        <dbReference type="Proteomes" id="UP000594638"/>
    </source>
</evidence>
<dbReference type="AlphaFoldDB" id="A0A8S0PYW3"/>